<dbReference type="Gene3D" id="2.60.40.1120">
    <property type="entry name" value="Carboxypeptidase-like, regulatory domain"/>
    <property type="match status" value="1"/>
</dbReference>
<protein>
    <submittedName>
        <fullName evidence="3">Tail fiber protein</fullName>
    </submittedName>
</protein>
<evidence type="ECO:0000256" key="1">
    <source>
        <dbReference type="SAM" id="MobiDB-lite"/>
    </source>
</evidence>
<accession>A0A2X7ETE4</accession>
<feature type="region of interest" description="Disordered" evidence="1">
    <location>
        <begin position="301"/>
        <end position="372"/>
    </location>
</feature>
<dbReference type="InterPro" id="IPR008969">
    <property type="entry name" value="CarboxyPept-like_regulatory"/>
</dbReference>
<feature type="compositionally biased region" description="Basic and acidic residues" evidence="1">
    <location>
        <begin position="315"/>
        <end position="324"/>
    </location>
</feature>
<gene>
    <name evidence="3" type="ORF">SAMEA3752557_01439</name>
</gene>
<feature type="region of interest" description="Disordered" evidence="1">
    <location>
        <begin position="250"/>
        <end position="289"/>
    </location>
</feature>
<evidence type="ECO:0000259" key="2">
    <source>
        <dbReference type="Pfam" id="PF08400"/>
    </source>
</evidence>
<feature type="domain" description="Lambda-like tail fibre protein N-terminal" evidence="2">
    <location>
        <begin position="15"/>
        <end position="144"/>
    </location>
</feature>
<dbReference type="Proteomes" id="UP000250671">
    <property type="component" value="Unassembled WGS sequence"/>
</dbReference>
<proteinExistence type="predicted"/>
<evidence type="ECO:0000313" key="4">
    <source>
        <dbReference type="Proteomes" id="UP000250671"/>
    </source>
</evidence>
<dbReference type="InterPro" id="IPR013609">
    <property type="entry name" value="Stf-like_N"/>
</dbReference>
<reference evidence="3 4" key="1">
    <citation type="submission" date="2018-06" db="EMBL/GenBank/DDBJ databases">
        <authorList>
            <consortium name="Pathogen Informatics"/>
            <person name="Doyle S."/>
        </authorList>
    </citation>
    <scope>NUCLEOTIDE SEQUENCE [LARGE SCALE GENOMIC DNA]</scope>
    <source>
        <strain evidence="3 4">VREC0535</strain>
    </source>
</reference>
<organism evidence="3 4">
    <name type="scientific">Escherichia coli</name>
    <dbReference type="NCBI Taxonomy" id="562"/>
    <lineage>
        <taxon>Bacteria</taxon>
        <taxon>Pseudomonadati</taxon>
        <taxon>Pseudomonadota</taxon>
        <taxon>Gammaproteobacteria</taxon>
        <taxon>Enterobacterales</taxon>
        <taxon>Enterobacteriaceae</taxon>
        <taxon>Escherichia</taxon>
    </lineage>
</organism>
<feature type="compositionally biased region" description="Low complexity" evidence="1">
    <location>
        <begin position="345"/>
        <end position="356"/>
    </location>
</feature>
<dbReference type="SUPFAM" id="SSF49464">
    <property type="entry name" value="Carboxypeptidase regulatory domain-like"/>
    <property type="match status" value="1"/>
</dbReference>
<name>A0A2X7ETE4_ECOLX</name>
<dbReference type="EMBL" id="UCZA01000007">
    <property type="protein sequence ID" value="SQP81248.1"/>
    <property type="molecule type" value="Genomic_DNA"/>
</dbReference>
<dbReference type="AlphaFoldDB" id="A0A2X7ETE4"/>
<dbReference type="Pfam" id="PF01391">
    <property type="entry name" value="Collagen"/>
    <property type="match status" value="1"/>
</dbReference>
<sequence length="508" mass="52798">MQPAGSGGLFCGVNMAVKISGVLKDGTGKPVQNCTIQLKAKRNSTTVVVNTLASENPDEAGRYSMDVEYGQYSVILLVEGFPPSHAGTITVYEDSKPGTLNDFLGAMTEDDVRPEVLRRFERMVEEVARNAAAVAADADAAALSQQIASDAALTATTKASEAGGFAGNAALSAESAKTSEESAGNSEVSAERYASRAEEAASLAGQKASEAAKNAETASQKLDAVISGAQDADESKRAAELAAERAESAAKNAATTAASETATAIREAVSDDRERADRAADRAEEANEGAQLALREALETAKTPGPQGPQGEPGPKGDRGEAGPRGEQGPQGEPGPKGDRGEAGPQGKQGPQGLPGKDADLTGVKSTAPMGADFNDVGMGKYAFPLLGQENISAAAVSNHPIPGSTGNTAWGIVWAAPRSIYPAQIFMNYEGQMLSRIKANYGWSAWWQFAGKPLSEYPGTYMFSVTTTAVRYLQEVSGSTLTPQRAGNWIALGETAANSATLFQRIR</sequence>
<evidence type="ECO:0000313" key="3">
    <source>
        <dbReference type="EMBL" id="SQP81248.1"/>
    </source>
</evidence>
<dbReference type="PANTHER" id="PTHR24637">
    <property type="entry name" value="COLLAGEN"/>
    <property type="match status" value="1"/>
</dbReference>
<dbReference type="Pfam" id="PF08400">
    <property type="entry name" value="phage_tail_N"/>
    <property type="match status" value="1"/>
</dbReference>
<feature type="compositionally biased region" description="Basic and acidic residues" evidence="1">
    <location>
        <begin position="268"/>
        <end position="285"/>
    </location>
</feature>
<feature type="compositionally biased region" description="Low complexity" evidence="1">
    <location>
        <begin position="250"/>
        <end position="267"/>
    </location>
</feature>
<dbReference type="InterPro" id="IPR008160">
    <property type="entry name" value="Collagen"/>
</dbReference>